<name>A0A8J2Z0J1_9PROT</name>
<dbReference type="Proteomes" id="UP000646365">
    <property type="component" value="Unassembled WGS sequence"/>
</dbReference>
<protein>
    <submittedName>
        <fullName evidence="2">Isochorismatase</fullName>
    </submittedName>
</protein>
<dbReference type="SUPFAM" id="SSF52499">
    <property type="entry name" value="Isochorismatase-like hydrolases"/>
    <property type="match status" value="1"/>
</dbReference>
<dbReference type="Pfam" id="PF00857">
    <property type="entry name" value="Isochorismatase"/>
    <property type="match status" value="1"/>
</dbReference>
<feature type="domain" description="Isochorismatase-like" evidence="1">
    <location>
        <begin position="10"/>
        <end position="154"/>
    </location>
</feature>
<evidence type="ECO:0000313" key="3">
    <source>
        <dbReference type="Proteomes" id="UP000646365"/>
    </source>
</evidence>
<dbReference type="InterPro" id="IPR036380">
    <property type="entry name" value="Isochorismatase-like_sf"/>
</dbReference>
<reference evidence="2" key="1">
    <citation type="journal article" date="2014" name="Int. J. Syst. Evol. Microbiol.">
        <title>Complete genome sequence of Corynebacterium casei LMG S-19264T (=DSM 44701T), isolated from a smear-ripened cheese.</title>
        <authorList>
            <consortium name="US DOE Joint Genome Institute (JGI-PGF)"/>
            <person name="Walter F."/>
            <person name="Albersmeier A."/>
            <person name="Kalinowski J."/>
            <person name="Ruckert C."/>
        </authorList>
    </citation>
    <scope>NUCLEOTIDE SEQUENCE</scope>
    <source>
        <strain evidence="2">CGMCC 1.15725</strain>
    </source>
</reference>
<dbReference type="EMBL" id="BMJQ01000018">
    <property type="protein sequence ID" value="GGF42259.1"/>
    <property type="molecule type" value="Genomic_DNA"/>
</dbReference>
<dbReference type="InterPro" id="IPR050993">
    <property type="entry name" value="Isochorismatase_domain"/>
</dbReference>
<dbReference type="PANTHER" id="PTHR14119:SF3">
    <property type="entry name" value="ISOCHORISMATASE DOMAIN-CONTAINING PROTEIN 2"/>
    <property type="match status" value="1"/>
</dbReference>
<evidence type="ECO:0000313" key="2">
    <source>
        <dbReference type="EMBL" id="GGF42259.1"/>
    </source>
</evidence>
<dbReference type="Gene3D" id="3.40.50.850">
    <property type="entry name" value="Isochorismatase-like"/>
    <property type="match status" value="1"/>
</dbReference>
<evidence type="ECO:0000259" key="1">
    <source>
        <dbReference type="Pfam" id="PF00857"/>
    </source>
</evidence>
<dbReference type="RefSeq" id="WP_189051456.1">
    <property type="nucleotide sequence ID" value="NZ_BMJQ01000018.1"/>
</dbReference>
<accession>A0A8J2Z0J1</accession>
<sequence length="177" mass="19080">MRTMSARSSTLLLVDIQARLMPAIDQADAIVENARRLRDAASLLGVPALLTEQNPRGLGPTVPALATPDAEIVPKMTFDAVRAPGLLERLAPTHAAVVVGCEAHVCVLQTALGLVDRGRQVFVVQDAVGSRRAESKAAALQRLAHHGVELVTTEMVIFEWLESAEHPRFREAIALIK</sequence>
<proteinExistence type="predicted"/>
<dbReference type="PANTHER" id="PTHR14119">
    <property type="entry name" value="HYDROLASE"/>
    <property type="match status" value="1"/>
</dbReference>
<keyword evidence="3" id="KW-1185">Reference proteome</keyword>
<dbReference type="InterPro" id="IPR000868">
    <property type="entry name" value="Isochorismatase-like_dom"/>
</dbReference>
<dbReference type="AlphaFoldDB" id="A0A8J2Z0J1"/>
<gene>
    <name evidence="2" type="ORF">GCM10011611_55860</name>
</gene>
<comment type="caution">
    <text evidence="2">The sequence shown here is derived from an EMBL/GenBank/DDBJ whole genome shotgun (WGS) entry which is preliminary data.</text>
</comment>
<reference evidence="2" key="2">
    <citation type="submission" date="2020-09" db="EMBL/GenBank/DDBJ databases">
        <authorList>
            <person name="Sun Q."/>
            <person name="Zhou Y."/>
        </authorList>
    </citation>
    <scope>NUCLEOTIDE SEQUENCE</scope>
    <source>
        <strain evidence="2">CGMCC 1.15725</strain>
    </source>
</reference>
<organism evidence="2 3">
    <name type="scientific">Aliidongia dinghuensis</name>
    <dbReference type="NCBI Taxonomy" id="1867774"/>
    <lineage>
        <taxon>Bacteria</taxon>
        <taxon>Pseudomonadati</taxon>
        <taxon>Pseudomonadota</taxon>
        <taxon>Alphaproteobacteria</taxon>
        <taxon>Rhodospirillales</taxon>
        <taxon>Dongiaceae</taxon>
        <taxon>Aliidongia</taxon>
    </lineage>
</organism>